<dbReference type="SUPFAM" id="SSF56801">
    <property type="entry name" value="Acetyl-CoA synthetase-like"/>
    <property type="match status" value="1"/>
</dbReference>
<organism evidence="2 3">
    <name type="scientific">Magnetofaba australis IT-1</name>
    <dbReference type="NCBI Taxonomy" id="1434232"/>
    <lineage>
        <taxon>Bacteria</taxon>
        <taxon>Pseudomonadati</taxon>
        <taxon>Pseudomonadota</taxon>
        <taxon>Magnetococcia</taxon>
        <taxon>Magnetococcales</taxon>
        <taxon>Magnetococcaceae</taxon>
        <taxon>Magnetofaba</taxon>
    </lineage>
</organism>
<proteinExistence type="predicted"/>
<dbReference type="EMBL" id="LVJN01000020">
    <property type="protein sequence ID" value="OSM02280.1"/>
    <property type="molecule type" value="Genomic_DNA"/>
</dbReference>
<dbReference type="Proteomes" id="UP000194003">
    <property type="component" value="Unassembled WGS sequence"/>
</dbReference>
<dbReference type="STRING" id="1434232.MAIT1_02400"/>
<dbReference type="RefSeq" id="WP_158089580.1">
    <property type="nucleotide sequence ID" value="NZ_LVJN01000020.1"/>
</dbReference>
<dbReference type="PANTHER" id="PTHR43767:SF1">
    <property type="entry name" value="NONRIBOSOMAL PEPTIDE SYNTHASE PES1 (EUROFUNG)-RELATED"/>
    <property type="match status" value="1"/>
</dbReference>
<dbReference type="InterPro" id="IPR042099">
    <property type="entry name" value="ANL_N_sf"/>
</dbReference>
<dbReference type="InterPro" id="IPR045851">
    <property type="entry name" value="AMP-bd_C_sf"/>
</dbReference>
<reference evidence="2 3" key="1">
    <citation type="journal article" date="2016" name="BMC Genomics">
        <title>Combined genomic and structural analyses of a cultured magnetotactic bacterium reveals its niche adaptation to a dynamic environment.</title>
        <authorList>
            <person name="Araujo A.C."/>
            <person name="Morillo V."/>
            <person name="Cypriano J."/>
            <person name="Teixeira L.C."/>
            <person name="Leao P."/>
            <person name="Lyra S."/>
            <person name="Almeida L.G."/>
            <person name="Bazylinski D.A."/>
            <person name="Vasconcellos A.T."/>
            <person name="Abreu F."/>
            <person name="Lins U."/>
        </authorList>
    </citation>
    <scope>NUCLEOTIDE SEQUENCE [LARGE SCALE GENOMIC DNA]</scope>
    <source>
        <strain evidence="2 3">IT-1</strain>
    </source>
</reference>
<dbReference type="Gene3D" id="3.30.300.30">
    <property type="match status" value="1"/>
</dbReference>
<dbReference type="PROSITE" id="PS00455">
    <property type="entry name" value="AMP_BINDING"/>
    <property type="match status" value="1"/>
</dbReference>
<dbReference type="PANTHER" id="PTHR43767">
    <property type="entry name" value="LONG-CHAIN-FATTY-ACID--COA LIGASE"/>
    <property type="match status" value="1"/>
</dbReference>
<dbReference type="Pfam" id="PF00501">
    <property type="entry name" value="AMP-binding"/>
    <property type="match status" value="1"/>
</dbReference>
<dbReference type="InterPro" id="IPR000873">
    <property type="entry name" value="AMP-dep_synth/lig_dom"/>
</dbReference>
<gene>
    <name evidence="2" type="ORF">MAIT1_02400</name>
</gene>
<evidence type="ECO:0000313" key="2">
    <source>
        <dbReference type="EMBL" id="OSM02280.1"/>
    </source>
</evidence>
<dbReference type="InterPro" id="IPR020845">
    <property type="entry name" value="AMP-binding_CS"/>
</dbReference>
<name>A0A1Y2K2L9_9PROT</name>
<keyword evidence="2" id="KW-0436">Ligase</keyword>
<accession>A0A1Y2K2L9</accession>
<dbReference type="OrthoDB" id="6187882at2"/>
<evidence type="ECO:0000313" key="3">
    <source>
        <dbReference type="Proteomes" id="UP000194003"/>
    </source>
</evidence>
<comment type="caution">
    <text evidence="2">The sequence shown here is derived from an EMBL/GenBank/DDBJ whole genome shotgun (WGS) entry which is preliminary data.</text>
</comment>
<evidence type="ECO:0000259" key="1">
    <source>
        <dbReference type="Pfam" id="PF00501"/>
    </source>
</evidence>
<dbReference type="InterPro" id="IPR050237">
    <property type="entry name" value="ATP-dep_AMP-bd_enzyme"/>
</dbReference>
<feature type="domain" description="AMP-dependent synthetase/ligase" evidence="1">
    <location>
        <begin position="223"/>
        <end position="580"/>
    </location>
</feature>
<keyword evidence="3" id="KW-1185">Reference proteome</keyword>
<dbReference type="GO" id="GO:0016878">
    <property type="term" value="F:acid-thiol ligase activity"/>
    <property type="evidence" value="ECO:0007669"/>
    <property type="project" value="UniProtKB-ARBA"/>
</dbReference>
<sequence length="730" mass="78592">MPEQSSLLARAARALLRPTLKPLPGVSADSLDLTHGVLACNHATPWDAALILWALPAAPTTIVHAPERPPSARLKQLCHPTRWSALEDAAPESARAPLAQALNAGERIIWLTSNQPQPDNALTDLPGWLPALLAACDAPLIPLYLRGARLHRMVSPWGLTGATLRAPIELLADTPITSSQWAPNAPDAPIDPALRLLQRLAARRLQGELAGRADLWTEICLAARRFGRNRIAVEDATGAQASYGQLILRALVLEQLLRPHARKGDAVGVLLPGSVGCVTVLLALQAGARVPAMLNFSAGPHAMAAACRTADIGLILTSRLFLAKAGLQEAATQLTENARVLYLEDLRPAATLAVKLNGLRRARRPLAAGAKPDPHQPALILFTSGSEGASKGVMLSHQNLLANIAQMRVATDVGFGDRYLNALPLFHSFGLTVGTLKPLLSGLRLFLCPNPLEYRRISEIARHWRPTVMAGADTFLFGYARAARTGDFHTVRYLFAGAEPLREATRLLWFEKFGVRVLQGYGATEAAPAVAVNLPHADRPASVGRPLPGIETRLEPVTGWPPEQGGRLWIRGPNVMLGYLLPQEYKPGQAPQCRPPQAPWGAGWYDTGDLAHIDDAGFVTLRGRLKRFAKIGGEMVSLEISEAVARTLWPDHAHGVIRAPGDKRGERLILLTTRPDADAVALFAALREAGHGEIYAPKRIIHIDAMPLLGSGKVDYPALEEIAAKALSES</sequence>
<dbReference type="AlphaFoldDB" id="A0A1Y2K2L9"/>
<protein>
    <submittedName>
        <fullName evidence="2">Putative AMP-dependent synthetase and ligase</fullName>
    </submittedName>
</protein>
<dbReference type="Gene3D" id="3.40.50.12780">
    <property type="entry name" value="N-terminal domain of ligase-like"/>
    <property type="match status" value="1"/>
</dbReference>